<gene>
    <name evidence="2" type="ORF">EGYM00163_LOCUS36203</name>
    <name evidence="3" type="ORF">EGYM00163_LOCUS36205</name>
</gene>
<accession>A0A6T2ENI8</accession>
<organism evidence="2">
    <name type="scientific">Eutreptiella gymnastica</name>
    <dbReference type="NCBI Taxonomy" id="73025"/>
    <lineage>
        <taxon>Eukaryota</taxon>
        <taxon>Discoba</taxon>
        <taxon>Euglenozoa</taxon>
        <taxon>Euglenida</taxon>
        <taxon>Spirocuta</taxon>
        <taxon>Euglenophyceae</taxon>
        <taxon>Eutreptiales</taxon>
        <taxon>Eutreptiaceae</taxon>
        <taxon>Eutreptiella</taxon>
    </lineage>
</organism>
<dbReference type="EMBL" id="HBJA01104915">
    <property type="protein sequence ID" value="CAE0824960.1"/>
    <property type="molecule type" value="Transcribed_RNA"/>
</dbReference>
<evidence type="ECO:0000256" key="1">
    <source>
        <dbReference type="SAM" id="MobiDB-lite"/>
    </source>
</evidence>
<feature type="region of interest" description="Disordered" evidence="1">
    <location>
        <begin position="85"/>
        <end position="115"/>
    </location>
</feature>
<reference evidence="2" key="1">
    <citation type="submission" date="2021-01" db="EMBL/GenBank/DDBJ databases">
        <authorList>
            <person name="Corre E."/>
            <person name="Pelletier E."/>
            <person name="Niang G."/>
            <person name="Scheremetjew M."/>
            <person name="Finn R."/>
            <person name="Kale V."/>
            <person name="Holt S."/>
            <person name="Cochrane G."/>
            <person name="Meng A."/>
            <person name="Brown T."/>
            <person name="Cohen L."/>
        </authorList>
    </citation>
    <scope>NUCLEOTIDE SEQUENCE</scope>
    <source>
        <strain evidence="2">CCMP1594</strain>
    </source>
</reference>
<evidence type="ECO:0000313" key="3">
    <source>
        <dbReference type="EMBL" id="CAE0824962.1"/>
    </source>
</evidence>
<sequence length="115" mass="12810">MQGVESYQAKQHLNILGPVWQFALNLYQPAEQTMANGGTLLKKGVWTGLADTQFTNIPIRQKKNDSFSILGVAYITRHSLRRRSAGNKYNCPPVQESRISRIAPNSGPYSGFSEP</sequence>
<dbReference type="AlphaFoldDB" id="A0A6T2ENI8"/>
<protein>
    <submittedName>
        <fullName evidence="2">Uncharacterized protein</fullName>
    </submittedName>
</protein>
<proteinExistence type="predicted"/>
<dbReference type="EMBL" id="HBJA01104918">
    <property type="protein sequence ID" value="CAE0824962.1"/>
    <property type="molecule type" value="Transcribed_RNA"/>
</dbReference>
<name>A0A6T2ENI8_9EUGL</name>
<evidence type="ECO:0000313" key="2">
    <source>
        <dbReference type="EMBL" id="CAE0824960.1"/>
    </source>
</evidence>